<comment type="subcellular location">
    <subcellularLocation>
        <location evidence="1">Secreted</location>
    </subcellularLocation>
</comment>
<accession>A0A7N0TEE1</accession>
<dbReference type="GO" id="GO:0006629">
    <property type="term" value="P:lipid metabolic process"/>
    <property type="evidence" value="ECO:0007669"/>
    <property type="project" value="UniProtKB-KW"/>
</dbReference>
<dbReference type="Proteomes" id="UP000594263">
    <property type="component" value="Unplaced"/>
</dbReference>
<dbReference type="GO" id="GO:0005576">
    <property type="term" value="C:extracellular region"/>
    <property type="evidence" value="ECO:0007669"/>
    <property type="project" value="UniProtKB-SubCell"/>
</dbReference>
<evidence type="ECO:0000256" key="2">
    <source>
        <dbReference type="ARBA" id="ARBA00022525"/>
    </source>
</evidence>
<evidence type="ECO:0000313" key="7">
    <source>
        <dbReference type="EnsemblPlants" id="Kaladp0034s0064.1.v1.1"/>
    </source>
</evidence>
<reference evidence="7" key="1">
    <citation type="submission" date="2021-01" db="UniProtKB">
        <authorList>
            <consortium name="EnsemblPlants"/>
        </authorList>
    </citation>
    <scope>IDENTIFICATION</scope>
</reference>
<evidence type="ECO:0000256" key="3">
    <source>
        <dbReference type="ARBA" id="ARBA00022729"/>
    </source>
</evidence>
<dbReference type="Gramene" id="Kaladp0034s0064.1.v1.1">
    <property type="protein sequence ID" value="Kaladp0034s0064.1.v1.1"/>
    <property type="gene ID" value="Kaladp0034s0064.v1.1"/>
</dbReference>
<dbReference type="InterPro" id="IPR029058">
    <property type="entry name" value="AB_hydrolase_fold"/>
</dbReference>
<dbReference type="PANTHER" id="PTHR34043">
    <property type="entry name" value="ALPHA/BETA-HYDROLASES SUPERFAMILY PROTEIN"/>
    <property type="match status" value="1"/>
</dbReference>
<dbReference type="PANTHER" id="PTHR34043:SF3">
    <property type="entry name" value="ALPHA_BETA-HYDROLASES SUPERFAMILY PROTEIN"/>
    <property type="match status" value="1"/>
</dbReference>
<name>A0A7N0TEE1_KALFE</name>
<organism evidence="7 8">
    <name type="scientific">Kalanchoe fedtschenkoi</name>
    <name type="common">Lavender scallops</name>
    <name type="synonym">South American air plant</name>
    <dbReference type="NCBI Taxonomy" id="63787"/>
    <lineage>
        <taxon>Eukaryota</taxon>
        <taxon>Viridiplantae</taxon>
        <taxon>Streptophyta</taxon>
        <taxon>Embryophyta</taxon>
        <taxon>Tracheophyta</taxon>
        <taxon>Spermatophyta</taxon>
        <taxon>Magnoliopsida</taxon>
        <taxon>eudicotyledons</taxon>
        <taxon>Gunneridae</taxon>
        <taxon>Pentapetalae</taxon>
        <taxon>Saxifragales</taxon>
        <taxon>Crassulaceae</taxon>
        <taxon>Kalanchoe</taxon>
    </lineage>
</organism>
<dbReference type="OMA" id="QWGLKKN"/>
<dbReference type="InterPro" id="IPR056304">
    <property type="entry name" value="Lip-like_C"/>
</dbReference>
<evidence type="ECO:0000256" key="1">
    <source>
        <dbReference type="ARBA" id="ARBA00004613"/>
    </source>
</evidence>
<protein>
    <recommendedName>
        <fullName evidence="6">Lipase-like C-terminal domain-containing protein</fullName>
    </recommendedName>
</protein>
<dbReference type="Gene3D" id="3.40.50.1820">
    <property type="entry name" value="alpha/beta hydrolase"/>
    <property type="match status" value="1"/>
</dbReference>
<keyword evidence="8" id="KW-1185">Reference proteome</keyword>
<dbReference type="SUPFAM" id="SSF53474">
    <property type="entry name" value="alpha/beta-Hydrolases"/>
    <property type="match status" value="1"/>
</dbReference>
<feature type="domain" description="Lipase-like C-terminal" evidence="6">
    <location>
        <begin position="65"/>
        <end position="415"/>
    </location>
</feature>
<sequence length="456" mass="52229">MMWRWCVSALQLWELFVSSLVHLLYGFYIFSSAVAGDLSQSLNDLVKPNVNIEGEGSVGNKDLPPIVLVHGIFGFGKGRLGGLSYFAGAEKKDERVLVPDLGSLTSIYDRARELFYYLKGGEVDYGEEHSKAFGHSQFGRVYEQGHYPEWDADHPIHFVGHSAGAQVVRVLQQMLADKAFKGHDTDENWVLSITALSGAFNGTTRTYLDGMLPEDGRSMRTISLLQLCRLGVIMYDWLDIAWLKSYYNFGFDHYNITWKKVGIWGLVDCLLGNSGPFASGDWILPDLTIEGSMRLNAHLHTFPDTYYFSYATKRTTKMMGVTVPSSFLSIHPLLFIRVLQMSLWRYPQDVLPPYKGYRDKDWQDNDGALNTISMTHPRLPVEHPSRYLVSESDCQHMEPGIWYYKIVEGDHIQFIVNRERAGVQFDLVYDSIFERCRKHVFRRRPQTVPNHAQLER</sequence>
<evidence type="ECO:0000256" key="5">
    <source>
        <dbReference type="ARBA" id="ARBA00023098"/>
    </source>
</evidence>
<keyword evidence="3" id="KW-0732">Signal</keyword>
<dbReference type="GO" id="GO:0016787">
    <property type="term" value="F:hydrolase activity"/>
    <property type="evidence" value="ECO:0007669"/>
    <property type="project" value="UniProtKB-KW"/>
</dbReference>
<evidence type="ECO:0000256" key="4">
    <source>
        <dbReference type="ARBA" id="ARBA00022801"/>
    </source>
</evidence>
<dbReference type="Pfam" id="PF24708">
    <property type="entry name" value="Lip_C"/>
    <property type="match status" value="1"/>
</dbReference>
<keyword evidence="4" id="KW-0378">Hydrolase</keyword>
<evidence type="ECO:0000259" key="6">
    <source>
        <dbReference type="Pfam" id="PF24708"/>
    </source>
</evidence>
<keyword evidence="5" id="KW-0443">Lipid metabolism</keyword>
<dbReference type="AlphaFoldDB" id="A0A7N0TEE1"/>
<evidence type="ECO:0000313" key="8">
    <source>
        <dbReference type="Proteomes" id="UP000594263"/>
    </source>
</evidence>
<keyword evidence="2" id="KW-0964">Secreted</keyword>
<dbReference type="EnsemblPlants" id="Kaladp0034s0064.1.v1.1">
    <property type="protein sequence ID" value="Kaladp0034s0064.1.v1.1"/>
    <property type="gene ID" value="Kaladp0034s0064.v1.1"/>
</dbReference>
<proteinExistence type="predicted"/>